<dbReference type="PANTHER" id="PTHR46512">
    <property type="entry name" value="PEPTIDYLPROLYL ISOMERASE"/>
    <property type="match status" value="1"/>
</dbReference>
<keyword evidence="3" id="KW-1185">Reference proteome</keyword>
<dbReference type="InterPro" id="IPR050754">
    <property type="entry name" value="FKBP4/5/8-like"/>
</dbReference>
<dbReference type="InterPro" id="IPR019734">
    <property type="entry name" value="TPR_rpt"/>
</dbReference>
<dbReference type="Pfam" id="PF13431">
    <property type="entry name" value="TPR_17"/>
    <property type="match status" value="1"/>
</dbReference>
<organism evidence="2 3">
    <name type="scientific">Mya arenaria</name>
    <name type="common">Soft-shell clam</name>
    <dbReference type="NCBI Taxonomy" id="6604"/>
    <lineage>
        <taxon>Eukaryota</taxon>
        <taxon>Metazoa</taxon>
        <taxon>Spiralia</taxon>
        <taxon>Lophotrochozoa</taxon>
        <taxon>Mollusca</taxon>
        <taxon>Bivalvia</taxon>
        <taxon>Autobranchia</taxon>
        <taxon>Heteroconchia</taxon>
        <taxon>Euheterodonta</taxon>
        <taxon>Imparidentia</taxon>
        <taxon>Neoheterodontei</taxon>
        <taxon>Myida</taxon>
        <taxon>Myoidea</taxon>
        <taxon>Myidae</taxon>
        <taxon>Mya</taxon>
    </lineage>
</organism>
<proteinExistence type="predicted"/>
<feature type="repeat" description="TPR" evidence="1">
    <location>
        <begin position="106"/>
        <end position="139"/>
    </location>
</feature>
<protein>
    <submittedName>
        <fullName evidence="2">TTC9B-like protein</fullName>
    </submittedName>
</protein>
<reference evidence="2" key="1">
    <citation type="submission" date="2022-11" db="EMBL/GenBank/DDBJ databases">
        <title>Centuries of genome instability and evolution in soft-shell clam transmissible cancer (bioRxiv).</title>
        <authorList>
            <person name="Hart S.F.M."/>
            <person name="Yonemitsu M.A."/>
            <person name="Giersch R.M."/>
            <person name="Beal B.F."/>
            <person name="Arriagada G."/>
            <person name="Davis B.W."/>
            <person name="Ostrander E.A."/>
            <person name="Goff S.P."/>
            <person name="Metzger M.J."/>
        </authorList>
    </citation>
    <scope>NUCLEOTIDE SEQUENCE</scope>
    <source>
        <strain evidence="2">MELC-2E11</strain>
        <tissue evidence="2">Siphon/mantle</tissue>
    </source>
</reference>
<dbReference type="EMBL" id="CP111022">
    <property type="protein sequence ID" value="WAR19232.1"/>
    <property type="molecule type" value="Genomic_DNA"/>
</dbReference>
<gene>
    <name evidence="2" type="ORF">MAR_001070</name>
</gene>
<name>A0ABY7FC99_MYAAR</name>
<dbReference type="SMART" id="SM00028">
    <property type="entry name" value="TPR"/>
    <property type="match status" value="1"/>
</dbReference>
<dbReference type="PANTHER" id="PTHR46512:SF5">
    <property type="entry name" value="TETRATRICOPEPTIDE REPEAT DOMAIN 9"/>
    <property type="match status" value="1"/>
</dbReference>
<dbReference type="PROSITE" id="PS50005">
    <property type="entry name" value="TPR"/>
    <property type="match status" value="1"/>
</dbReference>
<dbReference type="Gene3D" id="1.25.40.10">
    <property type="entry name" value="Tetratricopeptide repeat domain"/>
    <property type="match status" value="1"/>
</dbReference>
<keyword evidence="1" id="KW-0802">TPR repeat</keyword>
<sequence length="180" mass="20305">MASKVSLHKTDTEKVALAIQFKTEGNESHKKQDFKVAIGKYHRALLQLKGIGSAKSAGLGAFMSDEDMETMGYSETITCLLKQPNPNYTKILEYCDKVIELEPQNAKAHYRKGLSYLSLDKYEQGLDSFQMASSLDSSFQASKYIQQCKEGIKKQDKQLRDAYKGMFDRQKSGNETQEHG</sequence>
<evidence type="ECO:0000313" key="2">
    <source>
        <dbReference type="EMBL" id="WAR19232.1"/>
    </source>
</evidence>
<evidence type="ECO:0000313" key="3">
    <source>
        <dbReference type="Proteomes" id="UP001164746"/>
    </source>
</evidence>
<accession>A0ABY7FC99</accession>
<evidence type="ECO:0000256" key="1">
    <source>
        <dbReference type="PROSITE-ProRule" id="PRU00339"/>
    </source>
</evidence>
<dbReference type="SUPFAM" id="SSF48452">
    <property type="entry name" value="TPR-like"/>
    <property type="match status" value="1"/>
</dbReference>
<dbReference type="Proteomes" id="UP001164746">
    <property type="component" value="Chromosome 11"/>
</dbReference>
<dbReference type="InterPro" id="IPR011990">
    <property type="entry name" value="TPR-like_helical_dom_sf"/>
</dbReference>